<name>A0A914WHF9_9BILA</name>
<dbReference type="PANTHER" id="PTHR23077">
    <property type="entry name" value="AAA-FAMILY ATPASE"/>
    <property type="match status" value="1"/>
</dbReference>
<evidence type="ECO:0000313" key="5">
    <source>
        <dbReference type="Proteomes" id="UP000887566"/>
    </source>
</evidence>
<dbReference type="FunFam" id="3.40.50.300:FF:000661">
    <property type="entry name" value="calmodulin-interacting protein 111 isoform X1"/>
    <property type="match status" value="1"/>
</dbReference>
<dbReference type="Pfam" id="PF17862">
    <property type="entry name" value="AAA_lid_3"/>
    <property type="match status" value="2"/>
</dbReference>
<feature type="domain" description="AAA+ ATPase" evidence="4">
    <location>
        <begin position="360"/>
        <end position="492"/>
    </location>
</feature>
<keyword evidence="2" id="KW-0067">ATP-binding</keyword>
<organism evidence="5 6">
    <name type="scientific">Plectus sambesii</name>
    <dbReference type="NCBI Taxonomy" id="2011161"/>
    <lineage>
        <taxon>Eukaryota</taxon>
        <taxon>Metazoa</taxon>
        <taxon>Ecdysozoa</taxon>
        <taxon>Nematoda</taxon>
        <taxon>Chromadorea</taxon>
        <taxon>Plectida</taxon>
        <taxon>Plectina</taxon>
        <taxon>Plectoidea</taxon>
        <taxon>Plectidae</taxon>
        <taxon>Plectus</taxon>
    </lineage>
</organism>
<dbReference type="Pfam" id="PF00004">
    <property type="entry name" value="AAA"/>
    <property type="match status" value="2"/>
</dbReference>
<dbReference type="CDD" id="cd19511">
    <property type="entry name" value="RecA-like_CDC48_r2-like"/>
    <property type="match status" value="1"/>
</dbReference>
<evidence type="ECO:0000313" key="6">
    <source>
        <dbReference type="WBParaSite" id="PSAMB.scaffold391size53556.g5436.t1"/>
    </source>
</evidence>
<dbReference type="Proteomes" id="UP000887566">
    <property type="component" value="Unplaced"/>
</dbReference>
<dbReference type="GO" id="GO:0016887">
    <property type="term" value="F:ATP hydrolysis activity"/>
    <property type="evidence" value="ECO:0007669"/>
    <property type="project" value="InterPro"/>
</dbReference>
<dbReference type="InterPro" id="IPR003593">
    <property type="entry name" value="AAA+_ATPase"/>
</dbReference>
<dbReference type="Gene3D" id="3.40.50.300">
    <property type="entry name" value="P-loop containing nucleotide triphosphate hydrolases"/>
    <property type="match status" value="2"/>
</dbReference>
<feature type="compositionally biased region" description="Low complexity" evidence="3">
    <location>
        <begin position="274"/>
        <end position="289"/>
    </location>
</feature>
<accession>A0A914WHF9</accession>
<dbReference type="GO" id="GO:0005524">
    <property type="term" value="F:ATP binding"/>
    <property type="evidence" value="ECO:0007669"/>
    <property type="project" value="UniProtKB-KW"/>
</dbReference>
<reference evidence="6" key="1">
    <citation type="submission" date="2022-11" db="UniProtKB">
        <authorList>
            <consortium name="WormBaseParasite"/>
        </authorList>
    </citation>
    <scope>IDENTIFICATION</scope>
</reference>
<evidence type="ECO:0000256" key="3">
    <source>
        <dbReference type="SAM" id="MobiDB-lite"/>
    </source>
</evidence>
<dbReference type="InterPro" id="IPR041569">
    <property type="entry name" value="AAA_lid_3"/>
</dbReference>
<evidence type="ECO:0000256" key="1">
    <source>
        <dbReference type="ARBA" id="ARBA00022741"/>
    </source>
</evidence>
<dbReference type="Gene3D" id="1.10.8.60">
    <property type="match status" value="2"/>
</dbReference>
<proteinExistence type="predicted"/>
<feature type="region of interest" description="Disordered" evidence="3">
    <location>
        <begin position="258"/>
        <end position="292"/>
    </location>
</feature>
<dbReference type="InterPro" id="IPR003960">
    <property type="entry name" value="ATPase_AAA_CS"/>
</dbReference>
<dbReference type="InterPro" id="IPR050168">
    <property type="entry name" value="AAA_ATPase_domain"/>
</dbReference>
<evidence type="ECO:0000256" key="2">
    <source>
        <dbReference type="ARBA" id="ARBA00022840"/>
    </source>
</evidence>
<dbReference type="InterPro" id="IPR027417">
    <property type="entry name" value="P-loop_NTPase"/>
</dbReference>
<dbReference type="GO" id="GO:0005737">
    <property type="term" value="C:cytoplasm"/>
    <property type="evidence" value="ECO:0007669"/>
    <property type="project" value="TreeGrafter"/>
</dbReference>
<dbReference type="AlphaFoldDB" id="A0A914WHF9"/>
<sequence length="843" mass="91529">MSKAKNKRGLVACHNCDCFLSAKHLEKHNGACSADRPLSSSLPTTLTAKSFHPFIIDKWVLYGQAEGVKDCKDAQASAGWAKRNTILVHPAVSEQMELRPRAPCILFRDNRLSTAIVWPSESVGELRVGLLNESKVAETLTILRPIDTQSVLLARRVVLTPVGPWKRFFETDEFRYFLNAYFVGAYLDIDTTIVIQYFGQQCKFVIEAYDVGGDVRRKRADAEVDKLVDSVQEISLDSTQEVPLDSVHDKSLDSSTLNATAMFSTPPSTPVRPRNTSRASTATPTRSITDNVSIPAAPSLPAVIIECDIQTEFSIPTGVTSKSKQEKPIKTFSDVGGMSLAKRDLRTQVIEPLTRDGATAVQPILICGPTGCGKSLLLEAVVGELQATDLVVIQLAASELLSRYLSDSEKAMQKITDRVEEGKRSLLIVNDLDVVMMGGKESEAALKIASLLCSFIDSTTNVTLLATVRTADRLDDALRRRFALEIDLPVPSAEERAEILGIILQQLNVERSDAVMSAASDIAQTTHGFTGADLAAVCKVAAVGRGADIAEQLRVAAKRIRPSALREIILEVPKVRWTEVGGQEQLKLQLQQAVEWPLRHPEAFTRLGVPAPTGILLYGPPGCSKTLIARALATESGLNFLAVKGPELFSKWVGESERAVRELFRRARQVAPAIVFFDEIDALAVTRASQKEGGGSGVGDRVLAQLLTELDGLEPLGGVTIVAATNRPDVIDRALLRPGRLDQSIYVPLPDEGTRRAIVHLQLERIPAAADVNVETIVAKTAGYSGAEVVAVCRNAAMAAMRADLNVQTVSMIDFVAAVDRVKPRSDRAMLALYDSFSRAIVE</sequence>
<dbReference type="InterPro" id="IPR003959">
    <property type="entry name" value="ATPase_AAA_core"/>
</dbReference>
<dbReference type="WBParaSite" id="PSAMB.scaffold391size53556.g5436.t1">
    <property type="protein sequence ID" value="PSAMB.scaffold391size53556.g5436.t1"/>
    <property type="gene ID" value="PSAMB.scaffold391size53556.g5436"/>
</dbReference>
<dbReference type="SMART" id="SM00382">
    <property type="entry name" value="AAA"/>
    <property type="match status" value="2"/>
</dbReference>
<feature type="domain" description="AAA+ ATPase" evidence="4">
    <location>
        <begin position="611"/>
        <end position="751"/>
    </location>
</feature>
<dbReference type="SUPFAM" id="SSF52540">
    <property type="entry name" value="P-loop containing nucleoside triphosphate hydrolases"/>
    <property type="match status" value="2"/>
</dbReference>
<dbReference type="PROSITE" id="PS00674">
    <property type="entry name" value="AAA"/>
    <property type="match status" value="1"/>
</dbReference>
<dbReference type="PANTHER" id="PTHR23077:SF27">
    <property type="entry name" value="ATPASE FAMILY GENE 2 PROTEIN HOMOLOG A"/>
    <property type="match status" value="1"/>
</dbReference>
<keyword evidence="5" id="KW-1185">Reference proteome</keyword>
<dbReference type="FunFam" id="1.10.8.60:FF:000178">
    <property type="entry name" value="CDC48/VCP homolog, AAA superfamily"/>
    <property type="match status" value="1"/>
</dbReference>
<protein>
    <submittedName>
        <fullName evidence="6">AAA+ ATPase domain-containing protein</fullName>
    </submittedName>
</protein>
<evidence type="ECO:0000259" key="4">
    <source>
        <dbReference type="SMART" id="SM00382"/>
    </source>
</evidence>
<keyword evidence="1" id="KW-0547">Nucleotide-binding</keyword>